<dbReference type="PROSITE" id="PS50088">
    <property type="entry name" value="ANK_REPEAT"/>
    <property type="match status" value="1"/>
</dbReference>
<dbReference type="InterPro" id="IPR036770">
    <property type="entry name" value="Ankyrin_rpt-contain_sf"/>
</dbReference>
<keyword evidence="2 3" id="KW-0040">ANK repeat</keyword>
<name>A0A835YHG9_9STRA</name>
<sequence>LLGRGASVTATDHAANTALHWASFAGNVDVIRLLARCGAPLDAANQDGDTALHFASKWARPDVVQVGAKRWCC</sequence>
<proteinExistence type="predicted"/>
<dbReference type="Gene3D" id="1.25.40.20">
    <property type="entry name" value="Ankyrin repeat-containing domain"/>
    <property type="match status" value="1"/>
</dbReference>
<evidence type="ECO:0000256" key="2">
    <source>
        <dbReference type="ARBA" id="ARBA00023043"/>
    </source>
</evidence>
<dbReference type="SUPFAM" id="SSF48403">
    <property type="entry name" value="Ankyrin repeat"/>
    <property type="match status" value="1"/>
</dbReference>
<dbReference type="PANTHER" id="PTHR24171:SF9">
    <property type="entry name" value="ANKYRIN REPEAT DOMAIN-CONTAINING PROTEIN 39"/>
    <property type="match status" value="1"/>
</dbReference>
<dbReference type="Pfam" id="PF12796">
    <property type="entry name" value="Ank_2"/>
    <property type="match status" value="1"/>
</dbReference>
<dbReference type="InterPro" id="IPR002110">
    <property type="entry name" value="Ankyrin_rpt"/>
</dbReference>
<protein>
    <submittedName>
        <fullName evidence="4">Ankyrin repeat-containing domain protein</fullName>
    </submittedName>
</protein>
<accession>A0A835YHG9</accession>
<keyword evidence="1" id="KW-0677">Repeat</keyword>
<evidence type="ECO:0000256" key="1">
    <source>
        <dbReference type="ARBA" id="ARBA00022737"/>
    </source>
</evidence>
<dbReference type="AlphaFoldDB" id="A0A835YHG9"/>
<evidence type="ECO:0000256" key="3">
    <source>
        <dbReference type="PROSITE-ProRule" id="PRU00023"/>
    </source>
</evidence>
<gene>
    <name evidence="4" type="ORF">JKP88DRAFT_159492</name>
</gene>
<feature type="non-terminal residue" evidence="4">
    <location>
        <position position="1"/>
    </location>
</feature>
<dbReference type="EMBL" id="JAFCMP010000547">
    <property type="protein sequence ID" value="KAG5175591.1"/>
    <property type="molecule type" value="Genomic_DNA"/>
</dbReference>
<evidence type="ECO:0000313" key="4">
    <source>
        <dbReference type="EMBL" id="KAG5175591.1"/>
    </source>
</evidence>
<dbReference type="OrthoDB" id="426293at2759"/>
<dbReference type="PANTHER" id="PTHR24171">
    <property type="entry name" value="ANKYRIN REPEAT DOMAIN-CONTAINING PROTEIN 39-RELATED"/>
    <property type="match status" value="1"/>
</dbReference>
<evidence type="ECO:0000313" key="5">
    <source>
        <dbReference type="Proteomes" id="UP000664859"/>
    </source>
</evidence>
<dbReference type="Proteomes" id="UP000664859">
    <property type="component" value="Unassembled WGS sequence"/>
</dbReference>
<feature type="repeat" description="ANK" evidence="3">
    <location>
        <begin position="14"/>
        <end position="46"/>
    </location>
</feature>
<comment type="caution">
    <text evidence="4">The sequence shown here is derived from an EMBL/GenBank/DDBJ whole genome shotgun (WGS) entry which is preliminary data.</text>
</comment>
<dbReference type="PROSITE" id="PS50297">
    <property type="entry name" value="ANK_REP_REGION"/>
    <property type="match status" value="1"/>
</dbReference>
<keyword evidence="5" id="KW-1185">Reference proteome</keyword>
<reference evidence="4" key="1">
    <citation type="submission" date="2021-02" db="EMBL/GenBank/DDBJ databases">
        <title>First Annotated Genome of the Yellow-green Alga Tribonema minus.</title>
        <authorList>
            <person name="Mahan K.M."/>
        </authorList>
    </citation>
    <scope>NUCLEOTIDE SEQUENCE</scope>
    <source>
        <strain evidence="4">UTEX B ZZ1240</strain>
    </source>
</reference>
<organism evidence="4 5">
    <name type="scientific">Tribonema minus</name>
    <dbReference type="NCBI Taxonomy" id="303371"/>
    <lineage>
        <taxon>Eukaryota</taxon>
        <taxon>Sar</taxon>
        <taxon>Stramenopiles</taxon>
        <taxon>Ochrophyta</taxon>
        <taxon>PX clade</taxon>
        <taxon>Xanthophyceae</taxon>
        <taxon>Tribonematales</taxon>
        <taxon>Tribonemataceae</taxon>
        <taxon>Tribonema</taxon>
    </lineage>
</organism>